<gene>
    <name evidence="2" type="ORF">ACAOBT_LOCUS1450</name>
</gene>
<dbReference type="EMBL" id="CAKOFQ010006664">
    <property type="protein sequence ID" value="CAH1956206.1"/>
    <property type="molecule type" value="Genomic_DNA"/>
</dbReference>
<comment type="caution">
    <text evidence="2">The sequence shown here is derived from an EMBL/GenBank/DDBJ whole genome shotgun (WGS) entry which is preliminary data.</text>
</comment>
<reference evidence="2" key="1">
    <citation type="submission" date="2022-03" db="EMBL/GenBank/DDBJ databases">
        <authorList>
            <person name="Sayadi A."/>
        </authorList>
    </citation>
    <scope>NUCLEOTIDE SEQUENCE</scope>
</reference>
<feature type="signal peptide" evidence="1">
    <location>
        <begin position="1"/>
        <end position="16"/>
    </location>
</feature>
<dbReference type="OrthoDB" id="26525at2759"/>
<name>A0A9P0JPA9_ACAOB</name>
<proteinExistence type="predicted"/>
<organism evidence="2 3">
    <name type="scientific">Acanthoscelides obtectus</name>
    <name type="common">Bean weevil</name>
    <name type="synonym">Bruchus obtectus</name>
    <dbReference type="NCBI Taxonomy" id="200917"/>
    <lineage>
        <taxon>Eukaryota</taxon>
        <taxon>Metazoa</taxon>
        <taxon>Ecdysozoa</taxon>
        <taxon>Arthropoda</taxon>
        <taxon>Hexapoda</taxon>
        <taxon>Insecta</taxon>
        <taxon>Pterygota</taxon>
        <taxon>Neoptera</taxon>
        <taxon>Endopterygota</taxon>
        <taxon>Coleoptera</taxon>
        <taxon>Polyphaga</taxon>
        <taxon>Cucujiformia</taxon>
        <taxon>Chrysomeloidea</taxon>
        <taxon>Chrysomelidae</taxon>
        <taxon>Bruchinae</taxon>
        <taxon>Bruchini</taxon>
        <taxon>Acanthoscelides</taxon>
    </lineage>
</organism>
<keyword evidence="3" id="KW-1185">Reference proteome</keyword>
<evidence type="ECO:0000313" key="2">
    <source>
        <dbReference type="EMBL" id="CAH1956206.1"/>
    </source>
</evidence>
<evidence type="ECO:0000256" key="1">
    <source>
        <dbReference type="SAM" id="SignalP"/>
    </source>
</evidence>
<keyword evidence="1" id="KW-0732">Signal</keyword>
<evidence type="ECO:0000313" key="3">
    <source>
        <dbReference type="Proteomes" id="UP001152888"/>
    </source>
</evidence>
<sequence length="28" mass="3055">MLIIFLVSLFQIRASSISTLSAGWPDTS</sequence>
<dbReference type="AlphaFoldDB" id="A0A9P0JPA9"/>
<protein>
    <submittedName>
        <fullName evidence="2">Uncharacterized protein</fullName>
    </submittedName>
</protein>
<dbReference type="Proteomes" id="UP001152888">
    <property type="component" value="Unassembled WGS sequence"/>
</dbReference>
<feature type="chain" id="PRO_5040169430" evidence="1">
    <location>
        <begin position="17"/>
        <end position="28"/>
    </location>
</feature>
<accession>A0A9P0JPA9</accession>